<keyword evidence="1" id="KW-1133">Transmembrane helix</keyword>
<dbReference type="EMBL" id="JBGFTU010000001">
    <property type="protein sequence ID" value="MEZ0163288.1"/>
    <property type="molecule type" value="Genomic_DNA"/>
</dbReference>
<dbReference type="RefSeq" id="WP_370439538.1">
    <property type="nucleotide sequence ID" value="NZ_JBGFTU010000001.1"/>
</dbReference>
<keyword evidence="1" id="KW-0812">Transmembrane</keyword>
<dbReference type="Proteomes" id="UP001565927">
    <property type="component" value="Unassembled WGS sequence"/>
</dbReference>
<keyword evidence="3" id="KW-1185">Reference proteome</keyword>
<comment type="caution">
    <text evidence="2">The sequence shown here is derived from an EMBL/GenBank/DDBJ whole genome shotgun (WGS) entry which is preliminary data.</text>
</comment>
<evidence type="ECO:0000313" key="3">
    <source>
        <dbReference type="Proteomes" id="UP001565927"/>
    </source>
</evidence>
<evidence type="ECO:0000313" key="2">
    <source>
        <dbReference type="EMBL" id="MEZ0163288.1"/>
    </source>
</evidence>
<sequence>MACAASGVVSHHLAGSRQCRHTAHLLTDAHLRDATTSAHLLLLVVVGVVVDVTAVAFVVARGFSPAG</sequence>
<feature type="transmembrane region" description="Helical" evidence="1">
    <location>
        <begin position="40"/>
        <end position="60"/>
    </location>
</feature>
<protein>
    <submittedName>
        <fullName evidence="2">Uncharacterized protein</fullName>
    </submittedName>
</protein>
<organism evidence="2 3">
    <name type="scientific">Kineococcus halophytocola</name>
    <dbReference type="NCBI Taxonomy" id="3234027"/>
    <lineage>
        <taxon>Bacteria</taxon>
        <taxon>Bacillati</taxon>
        <taxon>Actinomycetota</taxon>
        <taxon>Actinomycetes</taxon>
        <taxon>Kineosporiales</taxon>
        <taxon>Kineosporiaceae</taxon>
        <taxon>Kineococcus</taxon>
    </lineage>
</organism>
<proteinExistence type="predicted"/>
<evidence type="ECO:0000256" key="1">
    <source>
        <dbReference type="SAM" id="Phobius"/>
    </source>
</evidence>
<name>A0ABV4GVE6_9ACTN</name>
<reference evidence="2 3" key="1">
    <citation type="submission" date="2024-07" db="EMBL/GenBank/DDBJ databases">
        <authorList>
            <person name="Thanompreechachai J."/>
            <person name="Duangmal K."/>
        </authorList>
    </citation>
    <scope>NUCLEOTIDE SEQUENCE [LARGE SCALE GENOMIC DNA]</scope>
    <source>
        <strain evidence="2 3">LSe6-4</strain>
    </source>
</reference>
<gene>
    <name evidence="2" type="ORF">AB2L27_00750</name>
</gene>
<accession>A0ABV4GVE6</accession>
<keyword evidence="1" id="KW-0472">Membrane</keyword>